<dbReference type="InterPro" id="IPR001660">
    <property type="entry name" value="SAM"/>
</dbReference>
<keyword evidence="2" id="KW-0963">Cytoplasm</keyword>
<proteinExistence type="predicted"/>
<reference evidence="7" key="1">
    <citation type="submission" date="2025-08" db="UniProtKB">
        <authorList>
            <consortium name="RefSeq"/>
        </authorList>
    </citation>
    <scope>IDENTIFICATION</scope>
    <source>
        <tissue evidence="7">Muscle</tissue>
    </source>
</reference>
<evidence type="ECO:0000256" key="1">
    <source>
        <dbReference type="ARBA" id="ARBA00004496"/>
    </source>
</evidence>
<dbReference type="Gene3D" id="1.10.150.50">
    <property type="entry name" value="Transcription Factor, Ets-1"/>
    <property type="match status" value="1"/>
</dbReference>
<accession>A0ABM1TQL6</accession>
<evidence type="ECO:0000313" key="7">
    <source>
        <dbReference type="RefSeq" id="XP_022258172.1"/>
    </source>
</evidence>
<dbReference type="RefSeq" id="XP_022258172.1">
    <property type="nucleotide sequence ID" value="XM_022402464.1"/>
</dbReference>
<dbReference type="PANTHER" id="PTHR22998">
    <property type="entry name" value="SARM1"/>
    <property type="match status" value="1"/>
</dbReference>
<dbReference type="SMART" id="SM00454">
    <property type="entry name" value="SAM"/>
    <property type="match status" value="1"/>
</dbReference>
<keyword evidence="3" id="KW-0677">Repeat</keyword>
<protein>
    <submittedName>
        <fullName evidence="7">Sterile alpha and TIR motif-containing protein tir-1-like</fullName>
    </submittedName>
</protein>
<evidence type="ECO:0000256" key="4">
    <source>
        <dbReference type="ARBA" id="ARBA00022801"/>
    </source>
</evidence>
<keyword evidence="6" id="KW-1185">Reference proteome</keyword>
<dbReference type="Pfam" id="PF07647">
    <property type="entry name" value="SAM_2"/>
    <property type="match status" value="1"/>
</dbReference>
<dbReference type="PANTHER" id="PTHR22998:SF1">
    <property type="entry name" value="NAD(+) HYDROLASE SARM1"/>
    <property type="match status" value="1"/>
</dbReference>
<sequence>MLKEDIGIKNGILRKRFLRELSLLKRMADYSSCDSTNLNRLLQDLGLDLSQYTYPMLQCGVDKDTLLLLSEEQMARECGVDNSIHRIRISQAIRGEVRLTENVFLN</sequence>
<keyword evidence="4" id="KW-0378">Hydrolase</keyword>
<evidence type="ECO:0000313" key="6">
    <source>
        <dbReference type="Proteomes" id="UP000694941"/>
    </source>
</evidence>
<evidence type="ECO:0000256" key="2">
    <source>
        <dbReference type="ARBA" id="ARBA00022490"/>
    </source>
</evidence>
<dbReference type="InterPro" id="IPR039184">
    <property type="entry name" value="SARM1"/>
</dbReference>
<comment type="subcellular location">
    <subcellularLocation>
        <location evidence="1">Cytoplasm</location>
    </subcellularLocation>
</comment>
<gene>
    <name evidence="7" type="primary">LOC111089620</name>
</gene>
<dbReference type="SUPFAM" id="SSF47769">
    <property type="entry name" value="SAM/Pointed domain"/>
    <property type="match status" value="1"/>
</dbReference>
<dbReference type="InterPro" id="IPR013761">
    <property type="entry name" value="SAM/pointed_sf"/>
</dbReference>
<name>A0ABM1TQL6_LIMPO</name>
<organism evidence="6 7">
    <name type="scientific">Limulus polyphemus</name>
    <name type="common">Atlantic horseshoe crab</name>
    <dbReference type="NCBI Taxonomy" id="6850"/>
    <lineage>
        <taxon>Eukaryota</taxon>
        <taxon>Metazoa</taxon>
        <taxon>Ecdysozoa</taxon>
        <taxon>Arthropoda</taxon>
        <taxon>Chelicerata</taxon>
        <taxon>Merostomata</taxon>
        <taxon>Xiphosura</taxon>
        <taxon>Limulidae</taxon>
        <taxon>Limulus</taxon>
    </lineage>
</organism>
<feature type="domain" description="SAM" evidence="5">
    <location>
        <begin position="30"/>
        <end position="99"/>
    </location>
</feature>
<evidence type="ECO:0000259" key="5">
    <source>
        <dbReference type="SMART" id="SM00454"/>
    </source>
</evidence>
<dbReference type="CDD" id="cd09502">
    <property type="entry name" value="SAM_SARM1-like_repeat2"/>
    <property type="match status" value="1"/>
</dbReference>
<evidence type="ECO:0000256" key="3">
    <source>
        <dbReference type="ARBA" id="ARBA00022737"/>
    </source>
</evidence>
<dbReference type="GeneID" id="111089620"/>
<dbReference type="Proteomes" id="UP000694941">
    <property type="component" value="Unplaced"/>
</dbReference>